<proteinExistence type="predicted"/>
<dbReference type="Gramene" id="Os11t0132000-01">
    <property type="protein sequence ID" value="Os11t0132000-01"/>
    <property type="gene ID" value="Os11g0132000"/>
</dbReference>
<dbReference type="InterPro" id="IPR051563">
    <property type="entry name" value="Glycosyl_Hydrolase_51"/>
</dbReference>
<accession>A0A0N7KSD7</accession>
<reference evidence="1 2" key="3">
    <citation type="journal article" date="2013" name="Rice">
        <title>Improvement of the Oryza sativa Nipponbare reference genome using next generation sequence and optical map data.</title>
        <authorList>
            <person name="Kawahara Y."/>
            <person name="de la Bastide M."/>
            <person name="Hamilton J.P."/>
            <person name="Kanamori H."/>
            <person name="McCombie W.R."/>
            <person name="Ouyang S."/>
            <person name="Schwartz D.C."/>
            <person name="Tanaka T."/>
            <person name="Wu J."/>
            <person name="Zhou S."/>
            <person name="Childs K.L."/>
            <person name="Davidson R.M."/>
            <person name="Lin H."/>
            <person name="Quesada-Ocampo L."/>
            <person name="Vaillancourt B."/>
            <person name="Sakai H."/>
            <person name="Lee S.S."/>
            <person name="Kim J."/>
            <person name="Numa H."/>
            <person name="Itoh T."/>
            <person name="Buell C.R."/>
            <person name="Matsumoto T."/>
        </authorList>
    </citation>
    <scope>NUCLEOTIDE SEQUENCE [LARGE SCALE GENOMIC DNA]</scope>
    <source>
        <strain evidence="2">cv. Nipponbare</strain>
    </source>
</reference>
<dbReference type="STRING" id="39947.A0A0N7KSD7"/>
<dbReference type="Proteomes" id="UP000059680">
    <property type="component" value="Chromosome 11"/>
</dbReference>
<organism evidence="1 2">
    <name type="scientific">Oryza sativa subsp. japonica</name>
    <name type="common">Rice</name>
    <dbReference type="NCBI Taxonomy" id="39947"/>
    <lineage>
        <taxon>Eukaryota</taxon>
        <taxon>Viridiplantae</taxon>
        <taxon>Streptophyta</taxon>
        <taxon>Embryophyta</taxon>
        <taxon>Tracheophyta</taxon>
        <taxon>Spermatophyta</taxon>
        <taxon>Magnoliopsida</taxon>
        <taxon>Liliopsida</taxon>
        <taxon>Poales</taxon>
        <taxon>Poaceae</taxon>
        <taxon>BOP clade</taxon>
        <taxon>Oryzoideae</taxon>
        <taxon>Oryzeae</taxon>
        <taxon>Oryzinae</taxon>
        <taxon>Oryza</taxon>
        <taxon>Oryza sativa</taxon>
    </lineage>
</organism>
<evidence type="ECO:0000313" key="1">
    <source>
        <dbReference type="EMBL" id="BAT12530.1"/>
    </source>
</evidence>
<dbReference type="InParanoid" id="A0A0N7KSD7"/>
<dbReference type="PaxDb" id="39947-A0A0N7KSD7"/>
<dbReference type="PANTHER" id="PTHR31776">
    <property type="entry name" value="ALPHA-L-ARABINOFURANOSIDASE 1"/>
    <property type="match status" value="1"/>
</dbReference>
<reference evidence="2" key="1">
    <citation type="journal article" date="2005" name="Nature">
        <title>The map-based sequence of the rice genome.</title>
        <authorList>
            <consortium name="International rice genome sequencing project (IRGSP)"/>
            <person name="Matsumoto T."/>
            <person name="Wu J."/>
            <person name="Kanamori H."/>
            <person name="Katayose Y."/>
            <person name="Fujisawa M."/>
            <person name="Namiki N."/>
            <person name="Mizuno H."/>
            <person name="Yamamoto K."/>
            <person name="Antonio B.A."/>
            <person name="Baba T."/>
            <person name="Sakata K."/>
            <person name="Nagamura Y."/>
            <person name="Aoki H."/>
            <person name="Arikawa K."/>
            <person name="Arita K."/>
            <person name="Bito T."/>
            <person name="Chiden Y."/>
            <person name="Fujitsuka N."/>
            <person name="Fukunaka R."/>
            <person name="Hamada M."/>
            <person name="Harada C."/>
            <person name="Hayashi A."/>
            <person name="Hijishita S."/>
            <person name="Honda M."/>
            <person name="Hosokawa S."/>
            <person name="Ichikawa Y."/>
            <person name="Idonuma A."/>
            <person name="Iijima M."/>
            <person name="Ikeda M."/>
            <person name="Ikeno M."/>
            <person name="Ito K."/>
            <person name="Ito S."/>
            <person name="Ito T."/>
            <person name="Ito Y."/>
            <person name="Ito Y."/>
            <person name="Iwabuchi A."/>
            <person name="Kamiya K."/>
            <person name="Karasawa W."/>
            <person name="Kurita K."/>
            <person name="Katagiri S."/>
            <person name="Kikuta A."/>
            <person name="Kobayashi H."/>
            <person name="Kobayashi N."/>
            <person name="Machita K."/>
            <person name="Maehara T."/>
            <person name="Masukawa M."/>
            <person name="Mizubayashi T."/>
            <person name="Mukai Y."/>
            <person name="Nagasaki H."/>
            <person name="Nagata Y."/>
            <person name="Naito S."/>
            <person name="Nakashima M."/>
            <person name="Nakama Y."/>
            <person name="Nakamichi Y."/>
            <person name="Nakamura M."/>
            <person name="Meguro A."/>
            <person name="Negishi M."/>
            <person name="Ohta I."/>
            <person name="Ohta T."/>
            <person name="Okamoto M."/>
            <person name="Ono N."/>
            <person name="Saji S."/>
            <person name="Sakaguchi M."/>
            <person name="Sakai K."/>
            <person name="Shibata M."/>
            <person name="Shimokawa T."/>
            <person name="Song J."/>
            <person name="Takazaki Y."/>
            <person name="Terasawa K."/>
            <person name="Tsugane M."/>
            <person name="Tsuji K."/>
            <person name="Ueda S."/>
            <person name="Waki K."/>
            <person name="Yamagata H."/>
            <person name="Yamamoto M."/>
            <person name="Yamamoto S."/>
            <person name="Yamane H."/>
            <person name="Yoshiki S."/>
            <person name="Yoshihara R."/>
            <person name="Yukawa K."/>
            <person name="Zhong H."/>
            <person name="Yano M."/>
            <person name="Yuan Q."/>
            <person name="Ouyang S."/>
            <person name="Liu J."/>
            <person name="Jones K.M."/>
            <person name="Gansberger K."/>
            <person name="Moffat K."/>
            <person name="Hill J."/>
            <person name="Bera J."/>
            <person name="Fadrosh D."/>
            <person name="Jin S."/>
            <person name="Johri S."/>
            <person name="Kim M."/>
            <person name="Overton L."/>
            <person name="Reardon M."/>
            <person name="Tsitrin T."/>
            <person name="Vuong H."/>
            <person name="Weaver B."/>
            <person name="Ciecko A."/>
            <person name="Tallon L."/>
            <person name="Jackson J."/>
            <person name="Pai G."/>
            <person name="Aken S.V."/>
            <person name="Utterback T."/>
            <person name="Reidmuller S."/>
            <person name="Feldblyum T."/>
            <person name="Hsiao J."/>
            <person name="Zismann V."/>
            <person name="Iobst S."/>
            <person name="de Vazeille A.R."/>
            <person name="Buell C.R."/>
            <person name="Ying K."/>
            <person name="Li Y."/>
            <person name="Lu T."/>
            <person name="Huang Y."/>
            <person name="Zhao Q."/>
            <person name="Feng Q."/>
            <person name="Zhang L."/>
            <person name="Zhu J."/>
            <person name="Weng Q."/>
            <person name="Mu J."/>
            <person name="Lu Y."/>
            <person name="Fan D."/>
            <person name="Liu Y."/>
            <person name="Guan J."/>
            <person name="Zhang Y."/>
            <person name="Yu S."/>
            <person name="Liu X."/>
            <person name="Zhang Y."/>
            <person name="Hong G."/>
            <person name="Han B."/>
            <person name="Choisne N."/>
            <person name="Demange N."/>
            <person name="Orjeda G."/>
            <person name="Samain S."/>
            <person name="Cattolico L."/>
            <person name="Pelletier E."/>
            <person name="Couloux A."/>
            <person name="Segurens B."/>
            <person name="Wincker P."/>
            <person name="D'Hont A."/>
            <person name="Scarpelli C."/>
            <person name="Weissenbach J."/>
            <person name="Salanoubat M."/>
            <person name="Quetier F."/>
            <person name="Yu Y."/>
            <person name="Kim H.R."/>
            <person name="Rambo T."/>
            <person name="Currie J."/>
            <person name="Collura K."/>
            <person name="Luo M."/>
            <person name="Yang T."/>
            <person name="Ammiraju J.S.S."/>
            <person name="Engler F."/>
            <person name="Soderlund C."/>
            <person name="Wing R.A."/>
            <person name="Palmer L.E."/>
            <person name="de la Bastide M."/>
            <person name="Spiegel L."/>
            <person name="Nascimento L."/>
            <person name="Zutavern T."/>
            <person name="O'Shaughnessy A."/>
            <person name="Dike S."/>
            <person name="Dedhia N."/>
            <person name="Preston R."/>
            <person name="Balija V."/>
            <person name="McCombie W.R."/>
            <person name="Chow T."/>
            <person name="Chen H."/>
            <person name="Chung M."/>
            <person name="Chen C."/>
            <person name="Shaw J."/>
            <person name="Wu H."/>
            <person name="Hsiao K."/>
            <person name="Chao Y."/>
            <person name="Chu M."/>
            <person name="Cheng C."/>
            <person name="Hour A."/>
            <person name="Lee P."/>
            <person name="Lin S."/>
            <person name="Lin Y."/>
            <person name="Liou J."/>
            <person name="Liu S."/>
            <person name="Hsing Y."/>
            <person name="Raghuvanshi S."/>
            <person name="Mohanty A."/>
            <person name="Bharti A.K."/>
            <person name="Gaur A."/>
            <person name="Gupta V."/>
            <person name="Kumar D."/>
            <person name="Ravi V."/>
            <person name="Vij S."/>
            <person name="Kapur A."/>
            <person name="Khurana P."/>
            <person name="Khurana P."/>
            <person name="Khurana J.P."/>
            <person name="Tyagi A.K."/>
            <person name="Gaikwad K."/>
            <person name="Singh A."/>
            <person name="Dalal V."/>
            <person name="Srivastava S."/>
            <person name="Dixit A."/>
            <person name="Pal A.K."/>
            <person name="Ghazi I.A."/>
            <person name="Yadav M."/>
            <person name="Pandit A."/>
            <person name="Bhargava A."/>
            <person name="Sureshbabu K."/>
            <person name="Batra K."/>
            <person name="Sharma T.R."/>
            <person name="Mohapatra T."/>
            <person name="Singh N.K."/>
            <person name="Messing J."/>
            <person name="Nelson A.B."/>
            <person name="Fuks G."/>
            <person name="Kavchok S."/>
            <person name="Keizer G."/>
            <person name="Linton E."/>
            <person name="Llaca V."/>
            <person name="Song R."/>
            <person name="Tanyolac B."/>
            <person name="Young S."/>
            <person name="Ho-Il K."/>
            <person name="Hahn J.H."/>
            <person name="Sangsakoo G."/>
            <person name="Vanavichit A."/>
            <person name="de Mattos Luiz.A.T."/>
            <person name="Zimmer P.D."/>
            <person name="Malone G."/>
            <person name="Dellagostin O."/>
            <person name="de Oliveira A.C."/>
            <person name="Bevan M."/>
            <person name="Bancroft I."/>
            <person name="Minx P."/>
            <person name="Cordum H."/>
            <person name="Wilson R."/>
            <person name="Cheng Z."/>
            <person name="Jin W."/>
            <person name="Jiang J."/>
            <person name="Leong S.A."/>
            <person name="Iwama H."/>
            <person name="Gojobori T."/>
            <person name="Itoh T."/>
            <person name="Niimura Y."/>
            <person name="Fujii Y."/>
            <person name="Habara T."/>
            <person name="Sakai H."/>
            <person name="Sato Y."/>
            <person name="Wilson G."/>
            <person name="Kumar K."/>
            <person name="McCouch S."/>
            <person name="Juretic N."/>
            <person name="Hoen D."/>
            <person name="Wright S."/>
            <person name="Bruskiewich R."/>
            <person name="Bureau T."/>
            <person name="Miyao A."/>
            <person name="Hirochika H."/>
            <person name="Nishikawa T."/>
            <person name="Kadowaki K."/>
            <person name="Sugiura M."/>
            <person name="Burr B."/>
            <person name="Sasaki T."/>
        </authorList>
    </citation>
    <scope>NUCLEOTIDE SEQUENCE [LARGE SCALE GENOMIC DNA]</scope>
    <source>
        <strain evidence="2">cv. Nipponbare</strain>
    </source>
</reference>
<dbReference type="EMBL" id="AP014967">
    <property type="protein sequence ID" value="BAT12530.1"/>
    <property type="molecule type" value="Genomic_DNA"/>
</dbReference>
<feature type="non-terminal residue" evidence="1">
    <location>
        <position position="1"/>
    </location>
</feature>
<reference evidence="1 2" key="2">
    <citation type="journal article" date="2013" name="Plant Cell Physiol.">
        <title>Rice Annotation Project Database (RAP-DB): an integrative and interactive database for rice genomics.</title>
        <authorList>
            <person name="Sakai H."/>
            <person name="Lee S.S."/>
            <person name="Tanaka T."/>
            <person name="Numa H."/>
            <person name="Kim J."/>
            <person name="Kawahara Y."/>
            <person name="Wakimoto H."/>
            <person name="Yang C.C."/>
            <person name="Iwamoto M."/>
            <person name="Abe T."/>
            <person name="Yamada Y."/>
            <person name="Muto A."/>
            <person name="Inokuchi H."/>
            <person name="Ikemura T."/>
            <person name="Matsumoto T."/>
            <person name="Sasaki T."/>
            <person name="Itoh T."/>
        </authorList>
    </citation>
    <scope>NUCLEOTIDE SEQUENCE [LARGE SCALE GENOMIC DNA]</scope>
    <source>
        <strain evidence="2">cv. Nipponbare</strain>
    </source>
</reference>
<dbReference type="AlphaFoldDB" id="A0A0N7KSD7"/>
<dbReference type="PANTHER" id="PTHR31776:SF25">
    <property type="entry name" value="NON-REDUCING END ALPHA-L-ARABINOFURANOSIDASE"/>
    <property type="match status" value="1"/>
</dbReference>
<protein>
    <submittedName>
        <fullName evidence="1">Os11g0132000 protein</fullName>
    </submittedName>
</protein>
<sequence length="87" mass="9382">IVILLPRIFGEKSITSCFEAGANTSNIDPWSIIGDESSVHVTTDRSSCFSQNPVAVRIEVVCDDCPAGGVGIYNPGFWGMKKGRHII</sequence>
<evidence type="ECO:0000313" key="2">
    <source>
        <dbReference type="Proteomes" id="UP000059680"/>
    </source>
</evidence>
<name>A0A0N7KSD7_ORYSJ</name>
<keyword evidence="2" id="KW-1185">Reference proteome</keyword>
<gene>
    <name evidence="1" type="ordered locus">Os11g0132000</name>
    <name evidence="1" type="ORF">OSNPB_110132000</name>
</gene>